<feature type="region of interest" description="Disordered" evidence="1">
    <location>
        <begin position="346"/>
        <end position="367"/>
    </location>
</feature>
<dbReference type="Pfam" id="PF01076">
    <property type="entry name" value="Mob_Pre"/>
    <property type="match status" value="1"/>
</dbReference>
<evidence type="ECO:0000313" key="3">
    <source>
        <dbReference type="Proteomes" id="UP000040088"/>
    </source>
</evidence>
<dbReference type="GO" id="GO:0006310">
    <property type="term" value="P:DNA recombination"/>
    <property type="evidence" value="ECO:0007669"/>
    <property type="project" value="InterPro"/>
</dbReference>
<evidence type="ECO:0000256" key="1">
    <source>
        <dbReference type="SAM" id="MobiDB-lite"/>
    </source>
</evidence>
<feature type="compositionally biased region" description="Low complexity" evidence="1">
    <location>
        <begin position="357"/>
        <end position="367"/>
    </location>
</feature>
<proteinExistence type="predicted"/>
<dbReference type="CDD" id="cd17242">
    <property type="entry name" value="MobM_relaxase"/>
    <property type="match status" value="1"/>
</dbReference>
<dbReference type="InterPro" id="IPR001668">
    <property type="entry name" value="Mob_Pre"/>
</dbReference>
<dbReference type="NCBIfam" id="NF041497">
    <property type="entry name" value="MobV"/>
    <property type="match status" value="1"/>
</dbReference>
<accession>A0A0T9V1L0</accession>
<evidence type="ECO:0000313" key="2">
    <source>
        <dbReference type="EMBL" id="CNL95060.1"/>
    </source>
</evidence>
<feature type="compositionally biased region" description="Basic and acidic residues" evidence="1">
    <location>
        <begin position="346"/>
        <end position="356"/>
    </location>
</feature>
<dbReference type="AlphaFoldDB" id="A0A0T9V1L0"/>
<dbReference type="GO" id="GO:0003677">
    <property type="term" value="F:DNA binding"/>
    <property type="evidence" value="ECO:0007669"/>
    <property type="project" value="InterPro"/>
</dbReference>
<protein>
    <submittedName>
        <fullName evidence="2">Plasmid recombination enzyme</fullName>
    </submittedName>
</protein>
<gene>
    <name evidence="2" type="ORF">ERS008460_04178</name>
</gene>
<dbReference type="Gene3D" id="3.30.930.30">
    <property type="match status" value="1"/>
</dbReference>
<organism evidence="2 3">
    <name type="scientific">Yersinia aleksiciae</name>
    <dbReference type="NCBI Taxonomy" id="263819"/>
    <lineage>
        <taxon>Bacteria</taxon>
        <taxon>Pseudomonadati</taxon>
        <taxon>Pseudomonadota</taxon>
        <taxon>Gammaproteobacteria</taxon>
        <taxon>Enterobacterales</taxon>
        <taxon>Yersiniaceae</taxon>
        <taxon>Yersinia</taxon>
    </lineage>
</organism>
<dbReference type="EMBL" id="CQEM01000039">
    <property type="protein sequence ID" value="CNL95060.1"/>
    <property type="molecule type" value="Genomic_DNA"/>
</dbReference>
<dbReference type="Proteomes" id="UP000040088">
    <property type="component" value="Unassembled WGS sequence"/>
</dbReference>
<reference evidence="3" key="1">
    <citation type="submission" date="2015-03" db="EMBL/GenBank/DDBJ databases">
        <authorList>
            <consortium name="Pathogen Informatics"/>
        </authorList>
    </citation>
    <scope>NUCLEOTIDE SEQUENCE [LARGE SCALE GENOMIC DNA]</scope>
    <source>
        <strain evidence="3">IP27925</strain>
    </source>
</reference>
<sequence>MAHPVILRVTKLKTIGNIIASGEHTWRQRETPNADPEKTPNNQDWREVNNAESLNAAIQQRISLVTKKKHTKSPVLALEYLITARKEAFSEHGGKTHSRDYFSDALRWLENKHGKENVVAVNIQHDELTPHMVAYVVPLVMTEAKKRKRSVITGTNPDGSKIRETREYAEPAGIKLSASNYVDGRDKLSQMQSDFAVEVGNKHGLARGILGSKAKHQTVKSFYGGLTQSQKNHGHITAELLTPRKTTRSILGFSERETPEQVAERISTMMKKHYAHSIQLAALSRTEKLRAEALTLSSREKDVQIQLLQKKLGDETEELEKITGGLTDDQYQEVRKMAFLFRQENDEKKISEENPEYRNNPNNDCTL</sequence>
<name>A0A0T9V1L0_YERAE</name>